<feature type="region of interest" description="Disordered" evidence="6">
    <location>
        <begin position="1"/>
        <end position="37"/>
    </location>
</feature>
<feature type="transmembrane region" description="Helical" evidence="7">
    <location>
        <begin position="399"/>
        <end position="420"/>
    </location>
</feature>
<keyword evidence="3 7" id="KW-0812">Transmembrane</keyword>
<dbReference type="GO" id="GO:0022857">
    <property type="term" value="F:transmembrane transporter activity"/>
    <property type="evidence" value="ECO:0007669"/>
    <property type="project" value="InterPro"/>
</dbReference>
<dbReference type="Gene3D" id="1.20.1250.20">
    <property type="entry name" value="MFS general substrate transporter like domains"/>
    <property type="match status" value="1"/>
</dbReference>
<dbReference type="InterPro" id="IPR020846">
    <property type="entry name" value="MFS_dom"/>
</dbReference>
<comment type="subcellular location">
    <subcellularLocation>
        <location evidence="1">Membrane</location>
        <topology evidence="1">Multi-pass membrane protein</topology>
    </subcellularLocation>
</comment>
<dbReference type="Proteomes" id="UP001220961">
    <property type="component" value="Chromosome 4"/>
</dbReference>
<evidence type="ECO:0000256" key="5">
    <source>
        <dbReference type="ARBA" id="ARBA00023136"/>
    </source>
</evidence>
<feature type="transmembrane region" description="Helical" evidence="7">
    <location>
        <begin position="330"/>
        <end position="350"/>
    </location>
</feature>
<keyword evidence="10" id="KW-1185">Reference proteome</keyword>
<dbReference type="FunFam" id="1.20.1720.10:FF:000009">
    <property type="entry name" value="MFS multidrug transporter"/>
    <property type="match status" value="1"/>
</dbReference>
<feature type="transmembrane region" description="Helical" evidence="7">
    <location>
        <begin position="207"/>
        <end position="229"/>
    </location>
</feature>
<feature type="transmembrane region" description="Helical" evidence="7">
    <location>
        <begin position="463"/>
        <end position="486"/>
    </location>
</feature>
<evidence type="ECO:0000313" key="9">
    <source>
        <dbReference type="EMBL" id="WFD19859.1"/>
    </source>
</evidence>
<name>A0AAF0E7N1_9BASI</name>
<feature type="transmembrane region" description="Helical" evidence="7">
    <location>
        <begin position="121"/>
        <end position="144"/>
    </location>
</feature>
<dbReference type="InterPro" id="IPR036259">
    <property type="entry name" value="MFS_trans_sf"/>
</dbReference>
<evidence type="ECO:0000313" key="10">
    <source>
        <dbReference type="Proteomes" id="UP001220961"/>
    </source>
</evidence>
<reference evidence="9" key="1">
    <citation type="submission" date="2023-03" db="EMBL/GenBank/DDBJ databases">
        <title>Mating type loci evolution in Malassezia.</title>
        <authorList>
            <person name="Coelho M.A."/>
        </authorList>
    </citation>
    <scope>NUCLEOTIDE SEQUENCE</scope>
    <source>
        <strain evidence="9">CBS 10434</strain>
    </source>
</reference>
<feature type="transmembrane region" description="Helical" evidence="7">
    <location>
        <begin position="150"/>
        <end position="167"/>
    </location>
</feature>
<dbReference type="SUPFAM" id="SSF103473">
    <property type="entry name" value="MFS general substrate transporter"/>
    <property type="match status" value="1"/>
</dbReference>
<evidence type="ECO:0000256" key="3">
    <source>
        <dbReference type="ARBA" id="ARBA00022692"/>
    </source>
</evidence>
<feature type="compositionally biased region" description="Low complexity" evidence="6">
    <location>
        <begin position="10"/>
        <end position="21"/>
    </location>
</feature>
<evidence type="ECO:0000256" key="4">
    <source>
        <dbReference type="ARBA" id="ARBA00022989"/>
    </source>
</evidence>
<feature type="domain" description="Major facilitator superfamily (MFS) profile" evidence="8">
    <location>
        <begin position="55"/>
        <end position="489"/>
    </location>
</feature>
<feature type="transmembrane region" description="Helical" evidence="7">
    <location>
        <begin position="375"/>
        <end position="393"/>
    </location>
</feature>
<gene>
    <name evidence="9" type="ORF">MCAP1_002099</name>
</gene>
<dbReference type="AlphaFoldDB" id="A0AAF0E7N1"/>
<dbReference type="EMBL" id="CP119911">
    <property type="protein sequence ID" value="WFD19859.1"/>
    <property type="molecule type" value="Genomic_DNA"/>
</dbReference>
<evidence type="ECO:0000256" key="1">
    <source>
        <dbReference type="ARBA" id="ARBA00004141"/>
    </source>
</evidence>
<feature type="transmembrane region" description="Helical" evidence="7">
    <location>
        <begin position="53"/>
        <end position="74"/>
    </location>
</feature>
<dbReference type="PANTHER" id="PTHR23502:SF51">
    <property type="entry name" value="QUINIDINE RESISTANCE PROTEIN 1-RELATED"/>
    <property type="match status" value="1"/>
</dbReference>
<feature type="transmembrane region" description="Helical" evidence="7">
    <location>
        <begin position="292"/>
        <end position="318"/>
    </location>
</feature>
<dbReference type="GO" id="GO:0005886">
    <property type="term" value="C:plasma membrane"/>
    <property type="evidence" value="ECO:0007669"/>
    <property type="project" value="TreeGrafter"/>
</dbReference>
<feature type="transmembrane region" description="Helical" evidence="7">
    <location>
        <begin position="432"/>
        <end position="457"/>
    </location>
</feature>
<evidence type="ECO:0000256" key="6">
    <source>
        <dbReference type="SAM" id="MobiDB-lite"/>
    </source>
</evidence>
<keyword evidence="5 7" id="KW-0472">Membrane</keyword>
<protein>
    <recommendedName>
        <fullName evidence="8">Major facilitator superfamily (MFS) profile domain-containing protein</fullName>
    </recommendedName>
</protein>
<keyword evidence="4 7" id="KW-1133">Transmembrane helix</keyword>
<sequence>MLDDPAHTASSPPSLEPSLLSDGDIEKGEDSSPASASASTHEPYSAFSQSAKIFLVVCASASAFMSPFAINIYMPAVPNISSALHISEGEALLSVTMYMIFQGLSPSLWAPLSDTYGRRPILLCTFFVFLIANLGLSFANTYWLLLVLRMLQACGASSAIAIGAGCISDVSEQKERGSYMGYFQCGTLLGPSIGPVIGGFMAQAWDWHAVFFFLTAFGGSYLLFLVLLLPESLRALVGRGDRVPISIWRTIIPLCLVPKDREKREPMAPPPKLHIRTLGFDRPWRMYTRPDVALMIACYAIPFGGFTVMSSTLSTILYDHYQYKPWEMGLCFLSIGTGSAAGSVLGGWLLDHDYAHAWNKHGHQMNLHHTRMKHMGRLNLVFCLLFIANGWLLDQRIHVAAPLVLQFFASLAAIMYYNCINTLLVDLDPERAASITAALNIGRCITGAVFVAAVQYIVDAIGYGWTMLLIGLLCALLPIPMLWAVTRHGPMWLQRRQNASARST</sequence>
<keyword evidence="2" id="KW-0813">Transport</keyword>
<dbReference type="PROSITE" id="PS50850">
    <property type="entry name" value="MFS"/>
    <property type="match status" value="1"/>
</dbReference>
<evidence type="ECO:0000256" key="7">
    <source>
        <dbReference type="SAM" id="Phobius"/>
    </source>
</evidence>
<feature type="transmembrane region" description="Helical" evidence="7">
    <location>
        <begin position="179"/>
        <end position="201"/>
    </location>
</feature>
<organism evidence="9 10">
    <name type="scientific">Malassezia caprae</name>
    <dbReference type="NCBI Taxonomy" id="1381934"/>
    <lineage>
        <taxon>Eukaryota</taxon>
        <taxon>Fungi</taxon>
        <taxon>Dikarya</taxon>
        <taxon>Basidiomycota</taxon>
        <taxon>Ustilaginomycotina</taxon>
        <taxon>Malasseziomycetes</taxon>
        <taxon>Malasseziales</taxon>
        <taxon>Malasseziaceae</taxon>
        <taxon>Malassezia</taxon>
    </lineage>
</organism>
<evidence type="ECO:0000259" key="8">
    <source>
        <dbReference type="PROSITE" id="PS50850"/>
    </source>
</evidence>
<dbReference type="InterPro" id="IPR011701">
    <property type="entry name" value="MFS"/>
</dbReference>
<dbReference type="PANTHER" id="PTHR23502">
    <property type="entry name" value="MAJOR FACILITATOR SUPERFAMILY"/>
    <property type="match status" value="1"/>
</dbReference>
<evidence type="ECO:0000256" key="2">
    <source>
        <dbReference type="ARBA" id="ARBA00022448"/>
    </source>
</evidence>
<accession>A0AAF0E7N1</accession>
<proteinExistence type="predicted"/>
<dbReference type="Pfam" id="PF07690">
    <property type="entry name" value="MFS_1"/>
    <property type="match status" value="1"/>
</dbReference>